<dbReference type="Proteomes" id="UP000478417">
    <property type="component" value="Unassembled WGS sequence"/>
</dbReference>
<reference evidence="3 4" key="1">
    <citation type="submission" date="2020-02" db="EMBL/GenBank/DDBJ databases">
        <title>Albibacoteraceae fam. nov., the first described family within the subdivision 4 Verrucomicrobia.</title>
        <authorList>
            <person name="Xi F."/>
        </authorList>
    </citation>
    <scope>NUCLEOTIDE SEQUENCE [LARGE SCALE GENOMIC DNA]</scope>
    <source>
        <strain evidence="3 4">CK1056</strain>
    </source>
</reference>
<dbReference type="PANTHER" id="PTHR42208">
    <property type="entry name" value="HEAVY METAL TRANSPORTER-RELATED"/>
    <property type="match status" value="1"/>
</dbReference>
<keyword evidence="1" id="KW-0812">Transmembrane</keyword>
<feature type="transmembrane region" description="Helical" evidence="1">
    <location>
        <begin position="167"/>
        <end position="189"/>
    </location>
</feature>
<dbReference type="InterPro" id="IPR039447">
    <property type="entry name" value="UreH-like_TM_dom"/>
</dbReference>
<dbReference type="AlphaFoldDB" id="A0A6B2LZA0"/>
<evidence type="ECO:0000259" key="2">
    <source>
        <dbReference type="Pfam" id="PF13386"/>
    </source>
</evidence>
<keyword evidence="4" id="KW-1185">Reference proteome</keyword>
<proteinExistence type="predicted"/>
<protein>
    <submittedName>
        <fullName evidence="3">Sulfite exporter TauE/SafE family protein</fullName>
    </submittedName>
</protein>
<keyword evidence="1" id="KW-1133">Transmembrane helix</keyword>
<keyword evidence="1" id="KW-0472">Membrane</keyword>
<feature type="transmembrane region" description="Helical" evidence="1">
    <location>
        <begin position="131"/>
        <end position="155"/>
    </location>
</feature>
<dbReference type="PANTHER" id="PTHR42208:SF1">
    <property type="entry name" value="HEAVY METAL TRANSPORTER"/>
    <property type="match status" value="1"/>
</dbReference>
<feature type="transmembrane region" description="Helical" evidence="1">
    <location>
        <begin position="201"/>
        <end position="219"/>
    </location>
</feature>
<dbReference type="Pfam" id="PF13386">
    <property type="entry name" value="DsbD_2"/>
    <property type="match status" value="1"/>
</dbReference>
<gene>
    <name evidence="3" type="ORF">G0Q06_00170</name>
</gene>
<comment type="caution">
    <text evidence="3">The sequence shown here is derived from an EMBL/GenBank/DDBJ whole genome shotgun (WGS) entry which is preliminary data.</text>
</comment>
<organism evidence="3 4">
    <name type="scientific">Oceanipulchritudo coccoides</name>
    <dbReference type="NCBI Taxonomy" id="2706888"/>
    <lineage>
        <taxon>Bacteria</taxon>
        <taxon>Pseudomonadati</taxon>
        <taxon>Verrucomicrobiota</taxon>
        <taxon>Opitutia</taxon>
        <taxon>Puniceicoccales</taxon>
        <taxon>Oceanipulchritudinaceae</taxon>
        <taxon>Oceanipulchritudo</taxon>
    </lineage>
</organism>
<feature type="transmembrane region" description="Helical" evidence="1">
    <location>
        <begin position="12"/>
        <end position="35"/>
    </location>
</feature>
<evidence type="ECO:0000313" key="3">
    <source>
        <dbReference type="EMBL" id="NDV60860.1"/>
    </source>
</evidence>
<accession>A0A6B2LZA0</accession>
<sequence length="233" mass="25022">MEVSSITGPWPAFIAGMVTSLHCAGMCGPLACYIAPKPGSASSFATVASLYQIGRLISYTLIGGLAGGLGMVALGWVDIYQHSLSRFLPWLLVMFFLLVAFRIDKYFPKPAFLTPLLMRLQQRAQALPRPLSGLLVGILTPLLPCGPLYAVFGLALMTQSPIRGAEFLLLFGLGTLPLLWVVQAAFSRWQGAISPVAISRIQRGLALIVAVILGLRLYFFETGQGGLFCGTAM</sequence>
<dbReference type="EMBL" id="JAAGNX010000001">
    <property type="protein sequence ID" value="NDV60860.1"/>
    <property type="molecule type" value="Genomic_DNA"/>
</dbReference>
<feature type="transmembrane region" description="Helical" evidence="1">
    <location>
        <begin position="83"/>
        <end position="101"/>
    </location>
</feature>
<feature type="transmembrane region" description="Helical" evidence="1">
    <location>
        <begin position="56"/>
        <end position="77"/>
    </location>
</feature>
<name>A0A6B2LZA0_9BACT</name>
<evidence type="ECO:0000256" key="1">
    <source>
        <dbReference type="SAM" id="Phobius"/>
    </source>
</evidence>
<feature type="domain" description="Urease accessory protein UreH-like transmembrane" evidence="2">
    <location>
        <begin position="12"/>
        <end position="213"/>
    </location>
</feature>
<evidence type="ECO:0000313" key="4">
    <source>
        <dbReference type="Proteomes" id="UP000478417"/>
    </source>
</evidence>